<feature type="compositionally biased region" description="Low complexity" evidence="1">
    <location>
        <begin position="1440"/>
        <end position="1455"/>
    </location>
</feature>
<proteinExistence type="predicted"/>
<sequence>MSAPSPHPFPGLRSPVDSPKLVAVLCTPPAPAPADDRLAGVASPASPVASFSDLVSRTPLGVPPSPDLGSGHPSSSLWPSQPSDRRPGAMADGPGDVRRGPLAGGTPVPANGPPGAGSQRDASPEAGWDAGSGSDSDPDPDPNFDSDPGTSVTPGPGPRAQLQQQQQQQQQYQLRGHDRQARKLPTVEATATTTGAGAGAAILALDAGPQSTFGPAAGRGKCQGRAAPPAPRGGPAGAGPASMRSWEPSPPPPPLPPLLGQIAPPRRMSPQPAPPPPPGNPGEASPGHRPTVRFVMRDPTEADWPTDTGHPVGNTAGASRPDRPGSLPPATDRPAARPEDNAAQQATAPAAAAAAAAATPFPAGTPAGAAARLAAGGLAGRPAGTFPQHALPGCKYLPDYFQPAAAPAPVAWPSRRAARSRLHTHPPADADPDPHAELLSPEQLALEPPPSRTGRLFRFLALTAATACVDKFGDKARTRLAIRTHALQAQLSGDSAAATEQAAFSCAAFHGTYTSSGDSATPTHGPLLVDPWSQRPILPARLLRSLPVTPHGAVPAAPAAPLGQTPTAPPVVFFPPPDQHAAAQAPGYSLAATAAAPSSDWLTPHLRPQRATEPTLWIPHSEFTGSNIRGSSWNSPLPLDSGFCLDSATTPQAPRATLPPVFAPDFAFASGQASLSAFTSASTDMWRRALGVISGSSSNLQPAGAGPGSGTATAGGSAVTGGVPPRDDAAAAASLAASDSPGTLIDLFPTYACIVKDDWPATAAAARISPSAVGTSAAASASGFDPRIRRGLRLAGLRVSRTYIVPAGQVLIVSLDINPVLAPAVDLGQCQKCGACSQPVLRTPHGQGAESDASTEAAANSLADDIATTVISEPGIESRSPDSLLLEPSCSLSSLGSAGLSRVGSPIDPASPGLSGMATTGGPSSRAASPAERGFSVASSSSSLNVHAAGAPGSPGPGSSPPMTTAQANFNLHLRRTFRWEATLEEKDLVVEVRFDPLDDAPEDQATLEAASGSEYPQAPRTVLPAPASVLSHSPLLSPGSPPRVGTGSAPPSPVPSRLSGSFSGSAPSLLGGNPAIGHGQPAAATVTPAAAAATAAGSTPGSGSPPLLPARPGTRPAPPLGRVSTVQSSASGALFFESKASPVSSRAIARVLAEEDLQPTASSESTAVLVEQAGPPELLLGHDVYHGVGSNERLAASDVVAAWEASGGDEAQAEHYFAQLSNQHFDQDPSSPGAEAPGPQTTPGDHAPMLRQQSHPQPSHHHAHSAAGSPAGKMPPGRRASDPRPPGSSPDGMLPGGASPSLAGRMASLGSSTSSLHTQVVPGPGAVPAAGSTPAAAAAAAAAANNASSAVWLQLVPPTLVFASDGPAGGAFCLNASARGRLTIRLDNSYSMVNAKVVAAGLREVLEWAGSGVCGVCSASIDQGFGGSVYTVRDYTAPGTTGPSGSSSSSSSSSSEEHTSPLGPWHPEGVSAGPVLVPRLAVPSVAAALGIALPADAATFAVGEPGSLQLPHVLVPSPTGWYQLAVPPSASAYAASINMTVHGWLYSPRKRGGFRRAVALGVLKRVIGAPSDASVEGNGHFFARVALPLPPWRMVSNCLPPALQSGAQPFIPVAGLRITTRLVSGPPGIKDQMQVVSDAFIPLIDAAHAAPKLAAQPHMPLTDRCLSGLIDGLAVISDLDDTIRLTQVLLGRRRVVANTFFRESLPVDGMANLYHDLARGRTASTSATSLAGPPALSVSASQALARDRRLLEQRMAQLFDPLGVTWLIFSDGNDLRQHPAVAAYLPRGDDCSGPAERPNTSDPSPPSSLPS</sequence>
<dbReference type="RefSeq" id="XP_009495060.1">
    <property type="nucleotide sequence ID" value="XM_009496785.1"/>
</dbReference>
<evidence type="ECO:0000256" key="1">
    <source>
        <dbReference type="SAM" id="MobiDB-lite"/>
    </source>
</evidence>
<name>A0A058Z8D0_FONAL</name>
<feature type="compositionally biased region" description="Low complexity" evidence="1">
    <location>
        <begin position="1082"/>
        <end position="1114"/>
    </location>
</feature>
<feature type="compositionally biased region" description="Low complexity" evidence="1">
    <location>
        <begin position="1266"/>
        <end position="1279"/>
    </location>
</feature>
<dbReference type="OrthoDB" id="438587at2759"/>
<dbReference type="OMA" id="HTLERSM"/>
<dbReference type="Proteomes" id="UP000030693">
    <property type="component" value="Unassembled WGS sequence"/>
</dbReference>
<feature type="region of interest" description="Disordered" evidence="1">
    <location>
        <begin position="1224"/>
        <end position="1322"/>
    </location>
</feature>
<evidence type="ECO:0000259" key="2">
    <source>
        <dbReference type="Pfam" id="PF09949"/>
    </source>
</evidence>
<feature type="region of interest" description="Disordered" evidence="1">
    <location>
        <begin position="698"/>
        <end position="723"/>
    </location>
</feature>
<feature type="region of interest" description="Disordered" evidence="1">
    <location>
        <begin position="901"/>
        <end position="966"/>
    </location>
</feature>
<reference evidence="3" key="1">
    <citation type="submission" date="2013-04" db="EMBL/GenBank/DDBJ databases">
        <title>The Genome Sequence of Fonticula alba ATCC 38817.</title>
        <authorList>
            <consortium name="The Broad Institute Genomics Platform"/>
            <person name="Russ C."/>
            <person name="Cuomo C."/>
            <person name="Burger G."/>
            <person name="Gray M.W."/>
            <person name="Holland P.W.H."/>
            <person name="King N."/>
            <person name="Lang F.B.F."/>
            <person name="Roger A.J."/>
            <person name="Ruiz-Trillo I."/>
            <person name="Brown M."/>
            <person name="Walker B."/>
            <person name="Young S."/>
            <person name="Zeng Q."/>
            <person name="Gargeya S."/>
            <person name="Fitzgerald M."/>
            <person name="Haas B."/>
            <person name="Abouelleil A."/>
            <person name="Allen A.W."/>
            <person name="Alvarado L."/>
            <person name="Arachchi H.M."/>
            <person name="Berlin A.M."/>
            <person name="Chapman S.B."/>
            <person name="Gainer-Dewar J."/>
            <person name="Goldberg J."/>
            <person name="Griggs A."/>
            <person name="Gujja S."/>
            <person name="Hansen M."/>
            <person name="Howarth C."/>
            <person name="Imamovic A."/>
            <person name="Ireland A."/>
            <person name="Larimer J."/>
            <person name="McCowan C."/>
            <person name="Murphy C."/>
            <person name="Pearson M."/>
            <person name="Poon T.W."/>
            <person name="Priest M."/>
            <person name="Roberts A."/>
            <person name="Saif S."/>
            <person name="Shea T."/>
            <person name="Sisk P."/>
            <person name="Sykes S."/>
            <person name="Wortman J."/>
            <person name="Nusbaum C."/>
            <person name="Birren B."/>
        </authorList>
    </citation>
    <scope>NUCLEOTIDE SEQUENCE [LARGE SCALE GENOMIC DNA]</scope>
    <source>
        <strain evidence="3">ATCC 38817</strain>
    </source>
</reference>
<organism evidence="3">
    <name type="scientific">Fonticula alba</name>
    <name type="common">Slime mold</name>
    <dbReference type="NCBI Taxonomy" id="691883"/>
    <lineage>
        <taxon>Eukaryota</taxon>
        <taxon>Rotosphaerida</taxon>
        <taxon>Fonticulaceae</taxon>
        <taxon>Fonticula</taxon>
    </lineage>
</organism>
<feature type="compositionally biased region" description="Pro residues" evidence="1">
    <location>
        <begin position="271"/>
        <end position="280"/>
    </location>
</feature>
<dbReference type="EMBL" id="KB932204">
    <property type="protein sequence ID" value="KCV70544.1"/>
    <property type="molecule type" value="Genomic_DNA"/>
</dbReference>
<feature type="compositionally biased region" description="Polar residues" evidence="1">
    <location>
        <begin position="917"/>
        <end position="927"/>
    </location>
</feature>
<dbReference type="GO" id="GO:0008195">
    <property type="term" value="F:phosphatidate phosphatase activity"/>
    <property type="evidence" value="ECO:0007669"/>
    <property type="project" value="InterPro"/>
</dbReference>
<feature type="compositionally biased region" description="Pro residues" evidence="1">
    <location>
        <begin position="248"/>
        <end position="257"/>
    </location>
</feature>
<feature type="compositionally biased region" description="Low complexity" evidence="1">
    <location>
        <begin position="939"/>
        <end position="952"/>
    </location>
</feature>
<feature type="region of interest" description="Disordered" evidence="1">
    <location>
        <begin position="27"/>
        <end position="190"/>
    </location>
</feature>
<dbReference type="InterPro" id="IPR019236">
    <property type="entry name" value="APP1_cat"/>
</dbReference>
<gene>
    <name evidence="3" type="ORF">H696_02890</name>
</gene>
<dbReference type="GeneID" id="20527615"/>
<feature type="compositionally biased region" description="Low complexity" evidence="1">
    <location>
        <begin position="161"/>
        <end position="174"/>
    </location>
</feature>
<feature type="compositionally biased region" description="Polar residues" evidence="1">
    <location>
        <begin position="72"/>
        <end position="82"/>
    </location>
</feature>
<feature type="region of interest" description="Disordered" evidence="1">
    <location>
        <begin position="1030"/>
        <end position="1125"/>
    </location>
</feature>
<keyword evidence="4" id="KW-1185">Reference proteome</keyword>
<feature type="compositionally biased region" description="Basic and acidic residues" evidence="1">
    <location>
        <begin position="426"/>
        <end position="436"/>
    </location>
</feature>
<feature type="compositionally biased region" description="Low complexity" evidence="1">
    <location>
        <begin position="342"/>
        <end position="353"/>
    </location>
</feature>
<accession>A0A058Z8D0</accession>
<evidence type="ECO:0000313" key="4">
    <source>
        <dbReference type="Proteomes" id="UP000030693"/>
    </source>
</evidence>
<feature type="domain" description="Phosphatidate phosphatase APP1 catalytic" evidence="2">
    <location>
        <begin position="1675"/>
        <end position="1722"/>
    </location>
</feature>
<feature type="compositionally biased region" description="Low complexity" evidence="1">
    <location>
        <begin position="710"/>
        <end position="723"/>
    </location>
</feature>
<feature type="region of interest" description="Disordered" evidence="1">
    <location>
        <begin position="1787"/>
        <end position="1812"/>
    </location>
</feature>
<dbReference type="Pfam" id="PF09949">
    <property type="entry name" value="APP1_cat"/>
    <property type="match status" value="1"/>
</dbReference>
<evidence type="ECO:0000313" key="3">
    <source>
        <dbReference type="EMBL" id="KCV70544.1"/>
    </source>
</evidence>
<feature type="region of interest" description="Disordered" evidence="1">
    <location>
        <begin position="416"/>
        <end position="436"/>
    </location>
</feature>
<feature type="compositionally biased region" description="Low complexity" evidence="1">
    <location>
        <begin position="41"/>
        <end position="50"/>
    </location>
</feature>
<protein>
    <recommendedName>
        <fullName evidence="2">Phosphatidate phosphatase APP1 catalytic domain-containing protein</fullName>
    </recommendedName>
</protein>
<feature type="region of interest" description="Disordered" evidence="1">
    <location>
        <begin position="208"/>
        <end position="353"/>
    </location>
</feature>
<feature type="compositionally biased region" description="Polar residues" evidence="1">
    <location>
        <begin position="1310"/>
        <end position="1319"/>
    </location>
</feature>
<feature type="region of interest" description="Disordered" evidence="1">
    <location>
        <begin position="1440"/>
        <end position="1468"/>
    </location>
</feature>
<feature type="compositionally biased region" description="Low complexity" evidence="1">
    <location>
        <begin position="1030"/>
        <end position="1039"/>
    </location>
</feature>